<dbReference type="Pfam" id="PF18099">
    <property type="entry name" value="CBM_35_2"/>
    <property type="match status" value="1"/>
</dbReference>
<feature type="domain" description="Glycoside hydrolase family 5" evidence="8">
    <location>
        <begin position="78"/>
        <end position="321"/>
    </location>
</feature>
<dbReference type="InterPro" id="IPR001547">
    <property type="entry name" value="Glyco_hydro_5"/>
</dbReference>
<evidence type="ECO:0000313" key="10">
    <source>
        <dbReference type="EMBL" id="KZS46671.1"/>
    </source>
</evidence>
<dbReference type="EMBL" id="LWMH01000001">
    <property type="protein sequence ID" value="KZS46671.1"/>
    <property type="molecule type" value="Genomic_DNA"/>
</dbReference>
<keyword evidence="5 7" id="KW-0326">Glycosidase</keyword>
<dbReference type="PANTHER" id="PTHR31297:SF41">
    <property type="entry name" value="ENDOGLUCANASE, PUTATIVE (AFU_ORTHOLOGUE AFUA_5G01830)-RELATED"/>
    <property type="match status" value="1"/>
</dbReference>
<evidence type="ECO:0000313" key="11">
    <source>
        <dbReference type="Proteomes" id="UP000076796"/>
    </source>
</evidence>
<evidence type="ECO:0000256" key="2">
    <source>
        <dbReference type="ARBA" id="ARBA00022801"/>
    </source>
</evidence>
<evidence type="ECO:0000256" key="3">
    <source>
        <dbReference type="ARBA" id="ARBA00023001"/>
    </source>
</evidence>
<keyword evidence="11" id="KW-1185">Reference proteome</keyword>
<reference evidence="10" key="1">
    <citation type="journal article" date="2016" name="Genome Announc.">
        <title>Draft genomes of two strains of Paenibacillus glucanolyticus with capability to degrade lignocellulose.</title>
        <authorList>
            <person name="Mathews S.L."/>
            <person name="Pawlak J."/>
            <person name="Grunden A.M."/>
        </authorList>
    </citation>
    <scope>NUCLEOTIDE SEQUENCE [LARGE SCALE GENOMIC DNA]</scope>
    <source>
        <strain evidence="10">SLM1</strain>
    </source>
</reference>
<organism evidence="10 11">
    <name type="scientific">Paenibacillus glucanolyticus</name>
    <dbReference type="NCBI Taxonomy" id="59843"/>
    <lineage>
        <taxon>Bacteria</taxon>
        <taxon>Bacillati</taxon>
        <taxon>Bacillota</taxon>
        <taxon>Bacilli</taxon>
        <taxon>Bacillales</taxon>
        <taxon>Paenibacillaceae</taxon>
        <taxon>Paenibacillus</taxon>
    </lineage>
</organism>
<dbReference type="SUPFAM" id="SSF51445">
    <property type="entry name" value="(Trans)glycosidases"/>
    <property type="match status" value="1"/>
</dbReference>
<keyword evidence="3" id="KW-0136">Cellulose degradation</keyword>
<protein>
    <submittedName>
        <fullName evidence="10">Glycoside hydrolase</fullName>
    </submittedName>
</protein>
<dbReference type="RefSeq" id="WP_063478455.1">
    <property type="nucleotide sequence ID" value="NZ_CP147845.1"/>
</dbReference>
<evidence type="ECO:0000259" key="9">
    <source>
        <dbReference type="Pfam" id="PF18099"/>
    </source>
</evidence>
<dbReference type="AlphaFoldDB" id="A0A163JMB5"/>
<dbReference type="PANTHER" id="PTHR31297">
    <property type="entry name" value="GLUCAN ENDO-1,6-BETA-GLUCOSIDASE B"/>
    <property type="match status" value="1"/>
</dbReference>
<sequence>MSGSRNQIVSGFIKADGKRIINGDGQEILLQGVGLGSWLLPEGYMWKLPEQGDRPRRIEGMVKDLIGEEKASAFWETYYERYIAEADIRQIAHEGYNSIRVPINARFIMEEGQRPPFAYHEGHLKMIDRVIDWCRTYSLYVILDLHGAPGGQTGANIDDSERDLPELFTDPLNATRTVALWRMLAERYKDEWIVAGYDLLNEPLPDWFSEYNDRVMPLYKEITAAIREVDKRHMIILEGVHWSTDWSIFDDKFDDNLMLQFHKYWNNPDTESIQKYLDLREEWNVPIFMGEGGENNPQWYTGAFRMFEDHNISWNFWTWKKMNTQNSPFSIRMPEGWDQLTGYLEGGAKPSPAEAEAILGQYLDHLPLEACDAYPNVSRSLLRQLPIQIPAEFYGYRGEGLSYHVGAKARQDIGFRVRDGVPMRMITGKMEKPSYAPEGGKPWVEDNLVCVQLQEGDWLAYDALSASAGVFDLDIRAQLPTGSVDIMLQVGEREPEVISLSESGEWQWQIYKLTEAMPVEEGPVDVVMMVNKGVIELDWLEFSESR</sequence>
<comment type="similarity">
    <text evidence="1 7">Belongs to the glycosyl hydrolase 5 (cellulase A) family.</text>
</comment>
<proteinExistence type="inferred from homology"/>
<name>A0A163JMB5_9BACL</name>
<keyword evidence="6" id="KW-0624">Polysaccharide degradation</keyword>
<evidence type="ECO:0000256" key="7">
    <source>
        <dbReference type="RuleBase" id="RU361153"/>
    </source>
</evidence>
<dbReference type="InterPro" id="IPR050386">
    <property type="entry name" value="Glycosyl_hydrolase_5"/>
</dbReference>
<accession>A0A163JMB5</accession>
<dbReference type="Gene3D" id="3.20.20.80">
    <property type="entry name" value="Glycosidases"/>
    <property type="match status" value="1"/>
</dbReference>
<dbReference type="InterPro" id="IPR008979">
    <property type="entry name" value="Galactose-bd-like_sf"/>
</dbReference>
<evidence type="ECO:0000256" key="6">
    <source>
        <dbReference type="ARBA" id="ARBA00023326"/>
    </source>
</evidence>
<dbReference type="Pfam" id="PF00150">
    <property type="entry name" value="Cellulase"/>
    <property type="match status" value="1"/>
</dbReference>
<keyword evidence="4" id="KW-0119">Carbohydrate metabolism</keyword>
<dbReference type="GeneID" id="97557990"/>
<dbReference type="InterPro" id="IPR017853">
    <property type="entry name" value="GH"/>
</dbReference>
<dbReference type="GO" id="GO:0005576">
    <property type="term" value="C:extracellular region"/>
    <property type="evidence" value="ECO:0007669"/>
    <property type="project" value="TreeGrafter"/>
</dbReference>
<gene>
    <name evidence="10" type="ORF">AWU65_12455</name>
</gene>
<dbReference type="Proteomes" id="UP000076796">
    <property type="component" value="Unassembled WGS sequence"/>
</dbReference>
<dbReference type="InterPro" id="IPR041342">
    <property type="entry name" value="CBM35"/>
</dbReference>
<dbReference type="GO" id="GO:0009986">
    <property type="term" value="C:cell surface"/>
    <property type="evidence" value="ECO:0007669"/>
    <property type="project" value="TreeGrafter"/>
</dbReference>
<evidence type="ECO:0000256" key="4">
    <source>
        <dbReference type="ARBA" id="ARBA00023277"/>
    </source>
</evidence>
<dbReference type="STRING" id="59843.A3958_11995"/>
<evidence type="ECO:0000259" key="8">
    <source>
        <dbReference type="Pfam" id="PF00150"/>
    </source>
</evidence>
<evidence type="ECO:0000256" key="5">
    <source>
        <dbReference type="ARBA" id="ARBA00023295"/>
    </source>
</evidence>
<feature type="domain" description="Carbohydrate binding module family 35" evidence="9">
    <location>
        <begin position="451"/>
        <end position="540"/>
    </location>
</feature>
<dbReference type="GO" id="GO:0008422">
    <property type="term" value="F:beta-glucosidase activity"/>
    <property type="evidence" value="ECO:0007669"/>
    <property type="project" value="TreeGrafter"/>
</dbReference>
<dbReference type="SUPFAM" id="SSF49785">
    <property type="entry name" value="Galactose-binding domain-like"/>
    <property type="match status" value="1"/>
</dbReference>
<dbReference type="OrthoDB" id="9800475at2"/>
<dbReference type="Gene3D" id="2.60.120.260">
    <property type="entry name" value="Galactose-binding domain-like"/>
    <property type="match status" value="1"/>
</dbReference>
<dbReference type="GO" id="GO:0030245">
    <property type="term" value="P:cellulose catabolic process"/>
    <property type="evidence" value="ECO:0007669"/>
    <property type="project" value="UniProtKB-KW"/>
</dbReference>
<evidence type="ECO:0000256" key="1">
    <source>
        <dbReference type="ARBA" id="ARBA00005641"/>
    </source>
</evidence>
<keyword evidence="2 7" id="KW-0378">Hydrolase</keyword>
<comment type="caution">
    <text evidence="10">The sequence shown here is derived from an EMBL/GenBank/DDBJ whole genome shotgun (WGS) entry which is preliminary data.</text>
</comment>